<feature type="transmembrane region" description="Helical" evidence="5">
    <location>
        <begin position="185"/>
        <end position="206"/>
    </location>
</feature>
<feature type="transmembrane region" description="Helical" evidence="5">
    <location>
        <begin position="246"/>
        <end position="268"/>
    </location>
</feature>
<dbReference type="EMBL" id="JASWJB010000096">
    <property type="protein sequence ID" value="KAK2598914.1"/>
    <property type="molecule type" value="Genomic_DNA"/>
</dbReference>
<feature type="transmembrane region" description="Helical" evidence="5">
    <location>
        <begin position="458"/>
        <end position="485"/>
    </location>
</feature>
<feature type="transmembrane region" description="Helical" evidence="5">
    <location>
        <begin position="345"/>
        <end position="372"/>
    </location>
</feature>
<evidence type="ECO:0000313" key="7">
    <source>
        <dbReference type="EMBL" id="KAK2598914.1"/>
    </source>
</evidence>
<feature type="transmembrane region" description="Helical" evidence="5">
    <location>
        <begin position="158"/>
        <end position="178"/>
    </location>
</feature>
<comment type="subcellular location">
    <subcellularLocation>
        <location evidence="1">Membrane</location>
        <topology evidence="1">Multi-pass membrane protein</topology>
    </subcellularLocation>
</comment>
<dbReference type="InterPro" id="IPR020846">
    <property type="entry name" value="MFS_dom"/>
</dbReference>
<dbReference type="PANTHER" id="PTHR23502">
    <property type="entry name" value="MAJOR FACILITATOR SUPERFAMILY"/>
    <property type="match status" value="1"/>
</dbReference>
<feature type="domain" description="Major facilitator superfamily (MFS) profile" evidence="6">
    <location>
        <begin position="121"/>
        <end position="550"/>
    </location>
</feature>
<proteinExistence type="predicted"/>
<feature type="transmembrane region" description="Helical" evidence="5">
    <location>
        <begin position="119"/>
        <end position="138"/>
    </location>
</feature>
<evidence type="ECO:0000256" key="1">
    <source>
        <dbReference type="ARBA" id="ARBA00004141"/>
    </source>
</evidence>
<keyword evidence="3 5" id="KW-1133">Transmembrane helix</keyword>
<dbReference type="PROSITE" id="PS50850">
    <property type="entry name" value="MFS"/>
    <property type="match status" value="1"/>
</dbReference>
<feature type="transmembrane region" description="Helical" evidence="5">
    <location>
        <begin position="432"/>
        <end position="452"/>
    </location>
</feature>
<feature type="transmembrane region" description="Helical" evidence="5">
    <location>
        <begin position="280"/>
        <end position="297"/>
    </location>
</feature>
<evidence type="ECO:0000256" key="2">
    <source>
        <dbReference type="ARBA" id="ARBA00022692"/>
    </source>
</evidence>
<feature type="transmembrane region" description="Helical" evidence="5">
    <location>
        <begin position="392"/>
        <end position="411"/>
    </location>
</feature>
<keyword evidence="8" id="KW-1185">Reference proteome</keyword>
<dbReference type="AlphaFoldDB" id="A0AAJ0CQ44"/>
<accession>A0AAJ0CQ44</accession>
<protein>
    <recommendedName>
        <fullName evidence="6">Major facilitator superfamily (MFS) profile domain-containing protein</fullName>
    </recommendedName>
</protein>
<sequence length="565" mass="62918">MRLPPRRYSVTIFCKDNGKKFLISVRYPSLPGIQTSCFEFQPSGEEHSDEPTQSVPRPSKTRAVHFLDPETATLGPILTGVEVRDREIYKEKGGQVFLVKWAGPDDPLMPRNWPMSIRIGIVLQISFLGLLLTAASAVDSVVIPQAAKELGVSEVFESLATGLFLVGMGIGSLIAGPFSETFGRTAVYSISLLLFMIWIMASALAPNIGSQITFRLLAGCCASAPLVCAGGTIADMFDRTEKTWTFPLFAIISFTGPSLGPVIAAFIGPSDVLSWRWAEWIMLSAGALVLGVVLLFMRETYAPTLLEWKATHYRNITGDNRFRAEHEITEMTLLSRLKQSMTRPFVMLTEPIIVVMTSYITVIYVVLFTFLVGWPQIFEFTYDISQGLSNTIFVAISLGTLSNFFLLPIIYRNTTHWARQHAHEPFKPEIRLWWGTYGASVAIPVSLFWLGWTNYSSISIWSAIFAVWLFGYGTAGIFICIYMYIIDSYETYSASALTFVALTRYVVAGGMTVVGIPFYENVGTHFTLTILGCIAAVLVPVPYVLSYRGHFLRHRSKYAVDQDLD</sequence>
<evidence type="ECO:0000259" key="6">
    <source>
        <dbReference type="PROSITE" id="PS50850"/>
    </source>
</evidence>
<dbReference type="InterPro" id="IPR036259">
    <property type="entry name" value="MFS_trans_sf"/>
</dbReference>
<feature type="transmembrane region" description="Helical" evidence="5">
    <location>
        <begin position="212"/>
        <end position="234"/>
    </location>
</feature>
<feature type="transmembrane region" description="Helical" evidence="5">
    <location>
        <begin position="497"/>
        <end position="519"/>
    </location>
</feature>
<gene>
    <name evidence="7" type="ORF">QQS21_005656</name>
</gene>
<feature type="transmembrane region" description="Helical" evidence="5">
    <location>
        <begin position="525"/>
        <end position="545"/>
    </location>
</feature>
<comment type="caution">
    <text evidence="7">The sequence shown here is derived from an EMBL/GenBank/DDBJ whole genome shotgun (WGS) entry which is preliminary data.</text>
</comment>
<dbReference type="GO" id="GO:0005886">
    <property type="term" value="C:plasma membrane"/>
    <property type="evidence" value="ECO:0007669"/>
    <property type="project" value="TreeGrafter"/>
</dbReference>
<name>A0AAJ0CQ44_9HYPO</name>
<dbReference type="InterPro" id="IPR011701">
    <property type="entry name" value="MFS"/>
</dbReference>
<evidence type="ECO:0000256" key="5">
    <source>
        <dbReference type="SAM" id="Phobius"/>
    </source>
</evidence>
<keyword evidence="2 5" id="KW-0812">Transmembrane</keyword>
<dbReference type="PANTHER" id="PTHR23502:SF47">
    <property type="entry name" value="MAJOR FACILITATOR SUPERFAMILY (MFS) PROFILE DOMAIN-CONTAINING PROTEIN-RELATED"/>
    <property type="match status" value="1"/>
</dbReference>
<evidence type="ECO:0000256" key="4">
    <source>
        <dbReference type="ARBA" id="ARBA00023136"/>
    </source>
</evidence>
<keyword evidence="4 5" id="KW-0472">Membrane</keyword>
<reference evidence="7" key="1">
    <citation type="submission" date="2023-06" db="EMBL/GenBank/DDBJ databases">
        <title>Conoideocrella luteorostrata (Hypocreales: Clavicipitaceae), a potential biocontrol fungus for elongate hemlock scale in United States Christmas tree production areas.</title>
        <authorList>
            <person name="Barrett H."/>
            <person name="Lovett B."/>
            <person name="Macias A.M."/>
            <person name="Stajich J.E."/>
            <person name="Kasson M.T."/>
        </authorList>
    </citation>
    <scope>NUCLEOTIDE SEQUENCE</scope>
    <source>
        <strain evidence="7">ARSEF 14590</strain>
    </source>
</reference>
<evidence type="ECO:0000256" key="3">
    <source>
        <dbReference type="ARBA" id="ARBA00022989"/>
    </source>
</evidence>
<dbReference type="Proteomes" id="UP001251528">
    <property type="component" value="Unassembled WGS sequence"/>
</dbReference>
<evidence type="ECO:0000313" key="8">
    <source>
        <dbReference type="Proteomes" id="UP001251528"/>
    </source>
</evidence>
<dbReference type="SUPFAM" id="SSF103473">
    <property type="entry name" value="MFS general substrate transporter"/>
    <property type="match status" value="1"/>
</dbReference>
<dbReference type="Gene3D" id="1.20.1250.20">
    <property type="entry name" value="MFS general substrate transporter like domains"/>
    <property type="match status" value="1"/>
</dbReference>
<dbReference type="GO" id="GO:0022857">
    <property type="term" value="F:transmembrane transporter activity"/>
    <property type="evidence" value="ECO:0007669"/>
    <property type="project" value="InterPro"/>
</dbReference>
<dbReference type="Pfam" id="PF07690">
    <property type="entry name" value="MFS_1"/>
    <property type="match status" value="1"/>
</dbReference>
<organism evidence="7 8">
    <name type="scientific">Conoideocrella luteorostrata</name>
    <dbReference type="NCBI Taxonomy" id="1105319"/>
    <lineage>
        <taxon>Eukaryota</taxon>
        <taxon>Fungi</taxon>
        <taxon>Dikarya</taxon>
        <taxon>Ascomycota</taxon>
        <taxon>Pezizomycotina</taxon>
        <taxon>Sordariomycetes</taxon>
        <taxon>Hypocreomycetidae</taxon>
        <taxon>Hypocreales</taxon>
        <taxon>Clavicipitaceae</taxon>
        <taxon>Conoideocrella</taxon>
    </lineage>
</organism>